<dbReference type="OrthoDB" id="121795at2759"/>
<dbReference type="GO" id="GO:0004519">
    <property type="term" value="F:endonuclease activity"/>
    <property type="evidence" value="ECO:0007669"/>
    <property type="project" value="UniProtKB-KW"/>
</dbReference>
<evidence type="ECO:0000259" key="9">
    <source>
        <dbReference type="PROSITE" id="PS50878"/>
    </source>
</evidence>
<reference evidence="11" key="1">
    <citation type="submission" date="2017-03" db="EMBL/GenBank/DDBJ databases">
        <title>Phytopthora megakarya and P. palmivora, two closely related causual agents of cacao black pod achieved similar genome size and gene model numbers by different mechanisms.</title>
        <authorList>
            <person name="Ali S."/>
            <person name="Shao J."/>
            <person name="Larry D.J."/>
            <person name="Kronmiller B."/>
            <person name="Shen D."/>
            <person name="Strem M.D."/>
            <person name="Melnick R.L."/>
            <person name="Guiltinan M.J."/>
            <person name="Tyler B.M."/>
            <person name="Meinhardt L.W."/>
            <person name="Bailey B.A."/>
        </authorList>
    </citation>
    <scope>NUCLEOTIDE SEQUENCE [LARGE SCALE GENOMIC DNA]</scope>
    <source>
        <strain evidence="11">zdho120</strain>
    </source>
</reference>
<evidence type="ECO:0000256" key="6">
    <source>
        <dbReference type="ARBA" id="ARBA00022759"/>
    </source>
</evidence>
<proteinExistence type="predicted"/>
<keyword evidence="3" id="KW-0548">Nucleotidyltransferase</keyword>
<dbReference type="InterPro" id="IPR051320">
    <property type="entry name" value="Viral_Replic_Matur_Polypro"/>
</dbReference>
<dbReference type="InterPro" id="IPR041373">
    <property type="entry name" value="RT_RNaseH"/>
</dbReference>
<dbReference type="GO" id="GO:0003964">
    <property type="term" value="F:RNA-directed DNA polymerase activity"/>
    <property type="evidence" value="ECO:0007669"/>
    <property type="project" value="UniProtKB-KW"/>
</dbReference>
<dbReference type="PANTHER" id="PTHR33064:SF37">
    <property type="entry name" value="RIBONUCLEASE H"/>
    <property type="match status" value="1"/>
</dbReference>
<dbReference type="Proteomes" id="UP000198211">
    <property type="component" value="Unassembled WGS sequence"/>
</dbReference>
<keyword evidence="7" id="KW-0378">Hydrolase</keyword>
<evidence type="ECO:0000256" key="1">
    <source>
        <dbReference type="ARBA" id="ARBA00022670"/>
    </source>
</evidence>
<dbReference type="InterPro" id="IPR043502">
    <property type="entry name" value="DNA/RNA_pol_sf"/>
</dbReference>
<evidence type="ECO:0000313" key="11">
    <source>
        <dbReference type="Proteomes" id="UP000198211"/>
    </source>
</evidence>
<dbReference type="InterPro" id="IPR043128">
    <property type="entry name" value="Rev_trsase/Diguanyl_cyclase"/>
</dbReference>
<feature type="non-terminal residue" evidence="10">
    <location>
        <position position="1"/>
    </location>
</feature>
<dbReference type="GO" id="GO:0004190">
    <property type="term" value="F:aspartic-type endopeptidase activity"/>
    <property type="evidence" value="ECO:0007669"/>
    <property type="project" value="UniProtKB-KW"/>
</dbReference>
<keyword evidence="4" id="KW-0540">Nuclease</keyword>
<organism evidence="10 11">
    <name type="scientific">Phytophthora megakarya</name>
    <dbReference type="NCBI Taxonomy" id="4795"/>
    <lineage>
        <taxon>Eukaryota</taxon>
        <taxon>Sar</taxon>
        <taxon>Stramenopiles</taxon>
        <taxon>Oomycota</taxon>
        <taxon>Peronosporomycetes</taxon>
        <taxon>Peronosporales</taxon>
        <taxon>Peronosporaceae</taxon>
        <taxon>Phytophthora</taxon>
    </lineage>
</organism>
<dbReference type="Gene3D" id="3.10.10.10">
    <property type="entry name" value="HIV Type 1 Reverse Transcriptase, subunit A, domain 1"/>
    <property type="match status" value="1"/>
</dbReference>
<evidence type="ECO:0000313" key="10">
    <source>
        <dbReference type="EMBL" id="OWZ06725.1"/>
    </source>
</evidence>
<evidence type="ECO:0000256" key="3">
    <source>
        <dbReference type="ARBA" id="ARBA00022695"/>
    </source>
</evidence>
<dbReference type="Pfam" id="PF00078">
    <property type="entry name" value="RVT_1"/>
    <property type="match status" value="1"/>
</dbReference>
<comment type="caution">
    <text evidence="10">The sequence shown here is derived from an EMBL/GenBank/DDBJ whole genome shotgun (WGS) entry which is preliminary data.</text>
</comment>
<gene>
    <name evidence="10" type="ORF">PHMEG_00020985</name>
</gene>
<keyword evidence="2" id="KW-0808">Transferase</keyword>
<evidence type="ECO:0000256" key="7">
    <source>
        <dbReference type="ARBA" id="ARBA00022801"/>
    </source>
</evidence>
<name>A0A225VN05_9STRA</name>
<dbReference type="PANTHER" id="PTHR33064">
    <property type="entry name" value="POL PROTEIN"/>
    <property type="match status" value="1"/>
</dbReference>
<dbReference type="InterPro" id="IPR000477">
    <property type="entry name" value="RT_dom"/>
</dbReference>
<feature type="domain" description="Reverse transcriptase" evidence="9">
    <location>
        <begin position="1"/>
        <end position="110"/>
    </location>
</feature>
<accession>A0A225VN05</accession>
<dbReference type="EMBL" id="NBNE01003845">
    <property type="protein sequence ID" value="OWZ06725.1"/>
    <property type="molecule type" value="Genomic_DNA"/>
</dbReference>
<keyword evidence="11" id="KW-1185">Reference proteome</keyword>
<evidence type="ECO:0000256" key="8">
    <source>
        <dbReference type="ARBA" id="ARBA00022918"/>
    </source>
</evidence>
<dbReference type="Gene3D" id="3.30.70.270">
    <property type="match status" value="2"/>
</dbReference>
<keyword evidence="5" id="KW-0064">Aspartyl protease</keyword>
<dbReference type="PROSITE" id="PS50878">
    <property type="entry name" value="RT_POL"/>
    <property type="match status" value="1"/>
</dbReference>
<evidence type="ECO:0000256" key="2">
    <source>
        <dbReference type="ARBA" id="ARBA00022679"/>
    </source>
</evidence>
<sequence>GFWQLPLAEESQEVLSFMTDEAVNTPTRVPQVAIDSALYFQSQMQRVLVELIPHNAQVWIDDVLIYAKTGGEFIDEIRRFFLLLHRHNLKLNLMKSCLFQREVTWCGRVISGDGVRHDPARISALTELPLPKTAAELQYFVCAYNWLRDAIIDFSRVFAPLLTKLDIEKKRVSHRSLNALNVDITWTEMEQKAFEAAIESFKPSALMTFPTEEGGLCVFTDASMSSYSMVVTMVRAWDLARPVEEQDHSFVICKGAMFHDSQLSWLIIEKEVFPIIKACSELQYLLLRRKDFRLYCDHANLIYLFSPSTEVKKHSRPVARPMLPLRTYHTCDSCLMLHLPFRLFRTLWKRRGRPLLASSVTSTLLWSRIDQRLPNNKLIGQWLGLFRIIKAMPHAFNIQHLVTNKVYEVHGTRPKFYADADLDMNVEMQELVTSQGIVLDVAAFVKHRYNALLGRWEHLAQWAGLQSIEKSWESFEVMQKDVPKLC</sequence>
<keyword evidence="8" id="KW-0695">RNA-directed DNA polymerase</keyword>
<keyword evidence="6" id="KW-0255">Endonuclease</keyword>
<protein>
    <recommendedName>
        <fullName evidence="9">Reverse transcriptase domain-containing protein</fullName>
    </recommendedName>
</protein>
<dbReference type="SUPFAM" id="SSF56672">
    <property type="entry name" value="DNA/RNA polymerases"/>
    <property type="match status" value="1"/>
</dbReference>
<evidence type="ECO:0000256" key="5">
    <source>
        <dbReference type="ARBA" id="ARBA00022750"/>
    </source>
</evidence>
<keyword evidence="1" id="KW-0645">Protease</keyword>
<dbReference type="Pfam" id="PF17917">
    <property type="entry name" value="RT_RNaseH"/>
    <property type="match status" value="1"/>
</dbReference>
<dbReference type="AlphaFoldDB" id="A0A225VN05"/>
<dbReference type="GO" id="GO:0006508">
    <property type="term" value="P:proteolysis"/>
    <property type="evidence" value="ECO:0007669"/>
    <property type="project" value="UniProtKB-KW"/>
</dbReference>
<evidence type="ECO:0000256" key="4">
    <source>
        <dbReference type="ARBA" id="ARBA00022722"/>
    </source>
</evidence>